<dbReference type="RefSeq" id="XP_009009317.1">
    <property type="nucleotide sequence ID" value="XM_009011069.1"/>
</dbReference>
<feature type="region of interest" description="Disordered" evidence="1">
    <location>
        <begin position="576"/>
        <end position="615"/>
    </location>
</feature>
<dbReference type="KEGG" id="hro:HELRODRAFT_159158"/>
<dbReference type="EMBL" id="KB095811">
    <property type="protein sequence ID" value="ESO12597.1"/>
    <property type="molecule type" value="Genomic_DNA"/>
</dbReference>
<dbReference type="EnsemblMetazoa" id="HelroT159158">
    <property type="protein sequence ID" value="HelroP159158"/>
    <property type="gene ID" value="HelroG159158"/>
</dbReference>
<feature type="region of interest" description="Disordered" evidence="1">
    <location>
        <begin position="235"/>
        <end position="268"/>
    </location>
</feature>
<dbReference type="GeneID" id="20198191"/>
<feature type="compositionally biased region" description="Polar residues" evidence="1">
    <location>
        <begin position="115"/>
        <end position="126"/>
    </location>
</feature>
<dbReference type="HOGENOM" id="CLU_382311_0_0_1"/>
<reference evidence="5" key="1">
    <citation type="submission" date="2012-12" db="EMBL/GenBank/DDBJ databases">
        <authorList>
            <person name="Hellsten U."/>
            <person name="Grimwood J."/>
            <person name="Chapman J.A."/>
            <person name="Shapiro H."/>
            <person name="Aerts A."/>
            <person name="Otillar R.P."/>
            <person name="Terry A.Y."/>
            <person name="Boore J.L."/>
            <person name="Simakov O."/>
            <person name="Marletaz F."/>
            <person name="Cho S.-J."/>
            <person name="Edsinger-Gonzales E."/>
            <person name="Havlak P."/>
            <person name="Kuo D.-H."/>
            <person name="Larsson T."/>
            <person name="Lv J."/>
            <person name="Arendt D."/>
            <person name="Savage R."/>
            <person name="Osoegawa K."/>
            <person name="de Jong P."/>
            <person name="Lindberg D.R."/>
            <person name="Seaver E.C."/>
            <person name="Weisblat D.A."/>
            <person name="Putnam N.H."/>
            <person name="Grigoriev I.V."/>
            <person name="Rokhsar D.S."/>
        </authorList>
    </citation>
    <scope>NUCLEOTIDE SEQUENCE</scope>
</reference>
<sequence>MNSSLLYIATSLSSFLPTSFPATSTKSLSLSSSLIQFKDPLTSYHDENLTTNHDDPNRFHVFTHSLISLSKMLSFLRGNSEKAYLYGVIGLLVGLISLMFVVIFLLRTKLKHAKSTSGNNIRPTGLSSSNVDSNNNNNDDPSKSLGRKKKMEGTSTHKKQKQTANKNIQDNRGGRTHPDATNSDIGGRGLQRAPSGGWTFHEGCPPQKSSSPQSITSSPMFPGWGTNVFVHVESPNESPVLGSIPKHSSIPEQQQLQQQQQQQQQLQHPQQLILQHELRHHQVVEHSQNDIQRYTIKQQQQRIIMQHTSMHRFHTPHHLQQMPNSNYSIEQQRDAISQYKSSTKEAHLKLLIPSATVHLHSQGSNDFLSLQQDSHPICAESKINLPDQQMVRLQKNQHYHTFSKNIDSNNSKHAPNGNQSQKQNYLIPNRQNKEEVLCQEHHKQRQNPPEQHFHWQNSPQHQQLQQLQQLQQQHSPTMILQNVPQYYNQPVPPARTTAENIRYDDYYNMCDNNIVDNNNNDYLNNNNNVDEHNTNNNNNCDSESIVWVRRSSIKLTTDPERQDLLVRTTSFSPPPITLPLRNLSSRNSPMSKFSSPVNTPTGSSNTPPNVAQQNIGKCSDNVSVTLKNNFHNVRRNLSSTGNYLKSATISEKNKNVLLKSVNQCQPNSSSPVQYRLLSHYPTRSPKKNHILPSNNQGQNESDCYQSGIDDSCDDRDVDKKDEVC</sequence>
<feature type="compositionally biased region" description="Basic and acidic residues" evidence="1">
    <location>
        <begin position="714"/>
        <end position="724"/>
    </location>
</feature>
<evidence type="ECO:0000256" key="2">
    <source>
        <dbReference type="SAM" id="Phobius"/>
    </source>
</evidence>
<keyword evidence="5" id="KW-1185">Reference proteome</keyword>
<feature type="transmembrane region" description="Helical" evidence="2">
    <location>
        <begin position="83"/>
        <end position="106"/>
    </location>
</feature>
<keyword evidence="2" id="KW-1133">Transmembrane helix</keyword>
<feature type="compositionally biased region" description="Polar residues" evidence="1">
    <location>
        <begin position="446"/>
        <end position="459"/>
    </location>
</feature>
<feature type="region of interest" description="Disordered" evidence="1">
    <location>
        <begin position="115"/>
        <end position="219"/>
    </location>
</feature>
<accession>T1ENP1</accession>
<feature type="compositionally biased region" description="Basic residues" evidence="1">
    <location>
        <begin position="145"/>
        <end position="161"/>
    </location>
</feature>
<dbReference type="CTD" id="20198191"/>
<feature type="region of interest" description="Disordered" evidence="1">
    <location>
        <begin position="403"/>
        <end position="423"/>
    </location>
</feature>
<feature type="compositionally biased region" description="Polar residues" evidence="1">
    <location>
        <begin position="691"/>
        <end position="704"/>
    </location>
</feature>
<feature type="region of interest" description="Disordered" evidence="1">
    <location>
        <begin position="439"/>
        <end position="460"/>
    </location>
</feature>
<feature type="region of interest" description="Disordered" evidence="1">
    <location>
        <begin position="682"/>
        <end position="724"/>
    </location>
</feature>
<proteinExistence type="predicted"/>
<dbReference type="Proteomes" id="UP000015101">
    <property type="component" value="Unassembled WGS sequence"/>
</dbReference>
<feature type="compositionally biased region" description="Low complexity" evidence="1">
    <location>
        <begin position="205"/>
        <end position="219"/>
    </location>
</feature>
<feature type="compositionally biased region" description="Polar residues" evidence="1">
    <location>
        <begin position="582"/>
        <end position="615"/>
    </location>
</feature>
<evidence type="ECO:0000313" key="5">
    <source>
        <dbReference type="Proteomes" id="UP000015101"/>
    </source>
</evidence>
<feature type="compositionally biased region" description="Low complexity" evidence="1">
    <location>
        <begin position="250"/>
        <end position="268"/>
    </location>
</feature>
<dbReference type="EMBL" id="AMQM01000199">
    <property type="status" value="NOT_ANNOTATED_CDS"/>
    <property type="molecule type" value="Genomic_DNA"/>
</dbReference>
<gene>
    <name evidence="4" type="primary">20198191</name>
    <name evidence="3" type="ORF">HELRODRAFT_159158</name>
</gene>
<evidence type="ECO:0000313" key="4">
    <source>
        <dbReference type="EnsemblMetazoa" id="HelroP159158"/>
    </source>
</evidence>
<protein>
    <submittedName>
        <fullName evidence="3 4">Uncharacterized protein</fullName>
    </submittedName>
</protein>
<organism evidence="4 5">
    <name type="scientific">Helobdella robusta</name>
    <name type="common">Californian leech</name>
    <dbReference type="NCBI Taxonomy" id="6412"/>
    <lineage>
        <taxon>Eukaryota</taxon>
        <taxon>Metazoa</taxon>
        <taxon>Spiralia</taxon>
        <taxon>Lophotrochozoa</taxon>
        <taxon>Annelida</taxon>
        <taxon>Clitellata</taxon>
        <taxon>Hirudinea</taxon>
        <taxon>Rhynchobdellida</taxon>
        <taxon>Glossiphoniidae</taxon>
        <taxon>Helobdella</taxon>
    </lineage>
</organism>
<evidence type="ECO:0000313" key="3">
    <source>
        <dbReference type="EMBL" id="ESO12597.1"/>
    </source>
</evidence>
<keyword evidence="2" id="KW-0472">Membrane</keyword>
<feature type="compositionally biased region" description="Low complexity" evidence="1">
    <location>
        <begin position="127"/>
        <end position="139"/>
    </location>
</feature>
<evidence type="ECO:0000256" key="1">
    <source>
        <dbReference type="SAM" id="MobiDB-lite"/>
    </source>
</evidence>
<reference evidence="4" key="3">
    <citation type="submission" date="2015-06" db="UniProtKB">
        <authorList>
            <consortium name="EnsemblMetazoa"/>
        </authorList>
    </citation>
    <scope>IDENTIFICATION</scope>
</reference>
<dbReference type="AlphaFoldDB" id="T1ENP1"/>
<keyword evidence="2" id="KW-0812">Transmembrane</keyword>
<dbReference type="InParanoid" id="T1ENP1"/>
<reference evidence="3 5" key="2">
    <citation type="journal article" date="2013" name="Nature">
        <title>Insights into bilaterian evolution from three spiralian genomes.</title>
        <authorList>
            <person name="Simakov O."/>
            <person name="Marletaz F."/>
            <person name="Cho S.J."/>
            <person name="Edsinger-Gonzales E."/>
            <person name="Havlak P."/>
            <person name="Hellsten U."/>
            <person name="Kuo D.H."/>
            <person name="Larsson T."/>
            <person name="Lv J."/>
            <person name="Arendt D."/>
            <person name="Savage R."/>
            <person name="Osoegawa K."/>
            <person name="de Jong P."/>
            <person name="Grimwood J."/>
            <person name="Chapman J.A."/>
            <person name="Shapiro H."/>
            <person name="Aerts A."/>
            <person name="Otillar R.P."/>
            <person name="Terry A.Y."/>
            <person name="Boore J.L."/>
            <person name="Grigoriev I.V."/>
            <person name="Lindberg D.R."/>
            <person name="Seaver E.C."/>
            <person name="Weisblat D.A."/>
            <person name="Putnam N.H."/>
            <person name="Rokhsar D.S."/>
        </authorList>
    </citation>
    <scope>NUCLEOTIDE SEQUENCE</scope>
</reference>
<name>T1ENP1_HELRO</name>